<dbReference type="RefSeq" id="WP_172152096.1">
    <property type="nucleotide sequence ID" value="NZ_BAABID010000002.1"/>
</dbReference>
<dbReference type="EMBL" id="BAABID010000002">
    <property type="protein sequence ID" value="GAA4716904.1"/>
    <property type="molecule type" value="Genomic_DNA"/>
</dbReference>
<dbReference type="Proteomes" id="UP001500956">
    <property type="component" value="Unassembled WGS sequence"/>
</dbReference>
<proteinExistence type="predicted"/>
<protein>
    <submittedName>
        <fullName evidence="2">DUF4956 domain-containing protein</fullName>
    </submittedName>
</protein>
<name>A0ABP8XYJ6_9MICO</name>
<reference evidence="3" key="1">
    <citation type="journal article" date="2019" name="Int. J. Syst. Evol. Microbiol.">
        <title>The Global Catalogue of Microorganisms (GCM) 10K type strain sequencing project: providing services to taxonomists for standard genome sequencing and annotation.</title>
        <authorList>
            <consortium name="The Broad Institute Genomics Platform"/>
            <consortium name="The Broad Institute Genome Sequencing Center for Infectious Disease"/>
            <person name="Wu L."/>
            <person name="Ma J."/>
        </authorList>
    </citation>
    <scope>NUCLEOTIDE SEQUENCE [LARGE SCALE GENOMIC DNA]</scope>
    <source>
        <strain evidence="3">JCM 18063</strain>
    </source>
</reference>
<accession>A0ABP8XYJ6</accession>
<evidence type="ECO:0000313" key="2">
    <source>
        <dbReference type="EMBL" id="GAA4716904.1"/>
    </source>
</evidence>
<dbReference type="Pfam" id="PF16316">
    <property type="entry name" value="DUF4956"/>
    <property type="match status" value="1"/>
</dbReference>
<feature type="transmembrane region" description="Helical" evidence="1">
    <location>
        <begin position="36"/>
        <end position="69"/>
    </location>
</feature>
<keyword evidence="3" id="KW-1185">Reference proteome</keyword>
<keyword evidence="1" id="KW-0812">Transmembrane</keyword>
<gene>
    <name evidence="2" type="ORF">GCM10023216_00970</name>
</gene>
<evidence type="ECO:0000313" key="3">
    <source>
        <dbReference type="Proteomes" id="UP001500956"/>
    </source>
</evidence>
<evidence type="ECO:0000256" key="1">
    <source>
        <dbReference type="SAM" id="Phobius"/>
    </source>
</evidence>
<dbReference type="InterPro" id="IPR032531">
    <property type="entry name" value="DUF4956"/>
</dbReference>
<keyword evidence="1" id="KW-0472">Membrane</keyword>
<comment type="caution">
    <text evidence="2">The sequence shown here is derived from an EMBL/GenBank/DDBJ whole genome shotgun (WGS) entry which is preliminary data.</text>
</comment>
<sequence>MSPALLYAIDALAVAVLTFALYFPRHRRRDLVVAYLGVNVGVLAVATVLAQSSVGAGLGLGLFGVLSIIRLRSNELTQHEVAYYFAALALGLLGGLGASVGWLAVAGMGLILLVMAVADHPRLFARHRNATIVVDRAHAEEDALVAHLEGLLGARVHGVTVLKLDLANDTTVVDVRYRVGSRGTTAAHGTAAPAAAAPSPALETAR</sequence>
<organism evidence="2 3">
    <name type="scientific">Isoptericola chiayiensis</name>
    <dbReference type="NCBI Taxonomy" id="579446"/>
    <lineage>
        <taxon>Bacteria</taxon>
        <taxon>Bacillati</taxon>
        <taxon>Actinomycetota</taxon>
        <taxon>Actinomycetes</taxon>
        <taxon>Micrococcales</taxon>
        <taxon>Promicromonosporaceae</taxon>
        <taxon>Isoptericola</taxon>
    </lineage>
</organism>
<feature type="transmembrane region" description="Helical" evidence="1">
    <location>
        <begin position="6"/>
        <end position="24"/>
    </location>
</feature>
<feature type="transmembrane region" description="Helical" evidence="1">
    <location>
        <begin position="81"/>
        <end position="114"/>
    </location>
</feature>
<keyword evidence="1" id="KW-1133">Transmembrane helix</keyword>